<evidence type="ECO:0000256" key="3">
    <source>
        <dbReference type="ARBA" id="ARBA00012027"/>
    </source>
</evidence>
<evidence type="ECO:0000256" key="5">
    <source>
        <dbReference type="ARBA" id="ARBA00022963"/>
    </source>
</evidence>
<keyword evidence="8" id="KW-0812">Transmembrane</keyword>
<feature type="domain" description="PLD phosphodiesterase" evidence="9">
    <location>
        <begin position="84"/>
        <end position="111"/>
    </location>
</feature>
<dbReference type="PANTHER" id="PTHR43856">
    <property type="entry name" value="CARDIOLIPIN HYDROLASE"/>
    <property type="match status" value="1"/>
</dbReference>
<keyword evidence="11" id="KW-1185">Reference proteome</keyword>
<dbReference type="EMBL" id="JAHESD010000047">
    <property type="protein sequence ID" value="MBT1705156.1"/>
    <property type="molecule type" value="Genomic_DNA"/>
</dbReference>
<evidence type="ECO:0000313" key="10">
    <source>
        <dbReference type="EMBL" id="MBT1705156.1"/>
    </source>
</evidence>
<keyword evidence="6" id="KW-0443">Lipid metabolism</keyword>
<keyword evidence="7" id="KW-0175">Coiled coil</keyword>
<comment type="similarity">
    <text evidence="2">Belongs to the phospholipase D family.</text>
</comment>
<comment type="catalytic activity">
    <reaction evidence="1">
        <text>a 1,2-diacyl-sn-glycero-3-phosphocholine + H2O = a 1,2-diacyl-sn-glycero-3-phosphate + choline + H(+)</text>
        <dbReference type="Rhea" id="RHEA:14445"/>
        <dbReference type="ChEBI" id="CHEBI:15354"/>
        <dbReference type="ChEBI" id="CHEBI:15377"/>
        <dbReference type="ChEBI" id="CHEBI:15378"/>
        <dbReference type="ChEBI" id="CHEBI:57643"/>
        <dbReference type="ChEBI" id="CHEBI:58608"/>
        <dbReference type="EC" id="3.1.4.4"/>
    </reaction>
</comment>
<evidence type="ECO:0000313" key="11">
    <source>
        <dbReference type="Proteomes" id="UP000772618"/>
    </source>
</evidence>
<gene>
    <name evidence="10" type="ORF">KK060_17820</name>
</gene>
<proteinExistence type="inferred from homology"/>
<dbReference type="PROSITE" id="PS50035">
    <property type="entry name" value="PLD"/>
    <property type="match status" value="1"/>
</dbReference>
<name>A0ABS5VV00_9BACT</name>
<evidence type="ECO:0000256" key="1">
    <source>
        <dbReference type="ARBA" id="ARBA00000798"/>
    </source>
</evidence>
<dbReference type="SMART" id="SM00155">
    <property type="entry name" value="PLDc"/>
    <property type="match status" value="1"/>
</dbReference>
<keyword evidence="8" id="KW-1133">Transmembrane helix</keyword>
<keyword evidence="4" id="KW-0378">Hydrolase</keyword>
<protein>
    <recommendedName>
        <fullName evidence="3">phospholipase D</fullName>
        <ecNumber evidence="3">3.1.4.4</ecNumber>
    </recommendedName>
</protein>
<feature type="transmembrane region" description="Helical" evidence="8">
    <location>
        <begin position="327"/>
        <end position="351"/>
    </location>
</feature>
<feature type="transmembrane region" description="Helical" evidence="8">
    <location>
        <begin position="422"/>
        <end position="445"/>
    </location>
</feature>
<dbReference type="SUPFAM" id="SSF56024">
    <property type="entry name" value="Phospholipase D/nuclease"/>
    <property type="match status" value="1"/>
</dbReference>
<accession>A0ABS5VV00</accession>
<reference evidence="10 11" key="1">
    <citation type="submission" date="2021-05" db="EMBL/GenBank/DDBJ databases">
        <title>A Polyphasic approach of four new species of the genus Ohtaekwangia: Ohtaekwangia histidinii sp. nov., Ohtaekwangia cretensis sp. nov., Ohtaekwangia indiensis sp. nov., Ohtaekwangia reichenbachii sp. nov. from diverse environment.</title>
        <authorList>
            <person name="Octaviana S."/>
        </authorList>
    </citation>
    <scope>NUCLEOTIDE SEQUENCE [LARGE SCALE GENOMIC DNA]</scope>
    <source>
        <strain evidence="10 11">PWU20</strain>
    </source>
</reference>
<sequence length="634" mass="72610">MTDILTNGTEIKQRIISEIDNARQGIYLAMAWFTDRDIANAFIKAKRRNVIVDVVLSSNAQNEIVKQMLIAANINVHAFQTGDERGTMHHKFCLIDNKISINGSFNYSYNASNNNVENIHVSDDYDIYRQLFSEFERIRYNIDNNIAVNTIVKDTNPEQTNPMQSIQPTNPDTFYQQLYNLVYSSAQINTEDFKRKGFQKSKESVGNIDIFESEYLSIKEEIKVFATDDSLVSKKNILLANITNAFETKKAELEIDKEKEINAVAKSNDLEKRQLTDKTSSLQQEKTILESGNQNTGEKGLLQLNKEIERIKLDKKSLEQSFVIKEFWSTGTILVTLLLAVLAFYLSLFFASAMYKVFFEGNVIRKALEAGGTPGLPQLVDANAILKIFRQQGALFGFIAAIFFLFPVLISNIKLFGSEKKWVSNVLFWVGLLIFDIVVAAMVAFNTDEIKSLLKGEESHLKIWQVVEHGEFWLMFVFGMMPLIVTHYAIDNIYNAYRNSQRHLVDAEKEKKIKILDEEMLDLDANREAIINRIKQKEDALKESNDKILKLEVELDALQNHIHNRYIQLLRPIKTIFDDFNAKVISGKIFTDEILLSVVSAYKSGFIEYLPTYFSEDEVANRVVRIEQVIAPIK</sequence>
<evidence type="ECO:0000256" key="4">
    <source>
        <dbReference type="ARBA" id="ARBA00022801"/>
    </source>
</evidence>
<evidence type="ECO:0000256" key="6">
    <source>
        <dbReference type="ARBA" id="ARBA00023098"/>
    </source>
</evidence>
<dbReference type="EC" id="3.1.4.4" evidence="3"/>
<feature type="coiled-coil region" evidence="7">
    <location>
        <begin position="527"/>
        <end position="561"/>
    </location>
</feature>
<dbReference type="RefSeq" id="WP_254155111.1">
    <property type="nucleotide sequence ID" value="NZ_JAHESD010000047.1"/>
</dbReference>
<evidence type="ECO:0000256" key="8">
    <source>
        <dbReference type="SAM" id="Phobius"/>
    </source>
</evidence>
<dbReference type="PANTHER" id="PTHR43856:SF1">
    <property type="entry name" value="MITOCHONDRIAL CARDIOLIPIN HYDROLASE"/>
    <property type="match status" value="1"/>
</dbReference>
<feature type="transmembrane region" description="Helical" evidence="8">
    <location>
        <begin position="393"/>
        <end position="410"/>
    </location>
</feature>
<evidence type="ECO:0000256" key="2">
    <source>
        <dbReference type="ARBA" id="ARBA00008664"/>
    </source>
</evidence>
<dbReference type="Proteomes" id="UP000772618">
    <property type="component" value="Unassembled WGS sequence"/>
</dbReference>
<dbReference type="Pfam" id="PF13091">
    <property type="entry name" value="PLDc_2"/>
    <property type="match status" value="1"/>
</dbReference>
<feature type="transmembrane region" description="Helical" evidence="8">
    <location>
        <begin position="472"/>
        <end position="490"/>
    </location>
</feature>
<evidence type="ECO:0000256" key="7">
    <source>
        <dbReference type="SAM" id="Coils"/>
    </source>
</evidence>
<keyword evidence="8" id="KW-0472">Membrane</keyword>
<dbReference type="Gene3D" id="3.30.870.10">
    <property type="entry name" value="Endonuclease Chain A"/>
    <property type="match status" value="1"/>
</dbReference>
<dbReference type="InterPro" id="IPR051406">
    <property type="entry name" value="PLD_domain"/>
</dbReference>
<keyword evidence="5" id="KW-0442">Lipid degradation</keyword>
<evidence type="ECO:0000259" key="9">
    <source>
        <dbReference type="PROSITE" id="PS50035"/>
    </source>
</evidence>
<dbReference type="InterPro" id="IPR025202">
    <property type="entry name" value="PLD-like_dom"/>
</dbReference>
<comment type="caution">
    <text evidence="10">The sequence shown here is derived from an EMBL/GenBank/DDBJ whole genome shotgun (WGS) entry which is preliminary data.</text>
</comment>
<dbReference type="InterPro" id="IPR001736">
    <property type="entry name" value="PLipase_D/transphosphatidylase"/>
</dbReference>
<organism evidence="10 11">
    <name type="scientific">Chryseosolibacter indicus</name>
    <dbReference type="NCBI Taxonomy" id="2782351"/>
    <lineage>
        <taxon>Bacteria</taxon>
        <taxon>Pseudomonadati</taxon>
        <taxon>Bacteroidota</taxon>
        <taxon>Cytophagia</taxon>
        <taxon>Cytophagales</taxon>
        <taxon>Chryseotaleaceae</taxon>
        <taxon>Chryseosolibacter</taxon>
    </lineage>
</organism>